<evidence type="ECO:0000313" key="2">
    <source>
        <dbReference type="Proteomes" id="UP000289775"/>
    </source>
</evidence>
<dbReference type="AlphaFoldDB" id="A0A444WEH5"/>
<dbReference type="EMBL" id="JUIW01000003">
    <property type="protein sequence ID" value="RYJ44253.1"/>
    <property type="molecule type" value="Genomic_DNA"/>
</dbReference>
<dbReference type="Proteomes" id="UP000289775">
    <property type="component" value="Unassembled WGS sequence"/>
</dbReference>
<comment type="caution">
    <text evidence="1">The sequence shown here is derived from an EMBL/GenBank/DDBJ whole genome shotgun (WGS) entry which is preliminary data.</text>
</comment>
<gene>
    <name evidence="1" type="ORF">NU09_0863</name>
</gene>
<keyword evidence="2" id="KW-1185">Reference proteome</keyword>
<evidence type="ECO:0000313" key="1">
    <source>
        <dbReference type="EMBL" id="RYJ44253.1"/>
    </source>
</evidence>
<accession>A0A444WEH5</accession>
<proteinExistence type="predicted"/>
<protein>
    <submittedName>
        <fullName evidence="1">Uncharacterized protein</fullName>
    </submittedName>
</protein>
<organism evidence="1 2">
    <name type="scientific">Flavobacterium beibuense</name>
    <dbReference type="NCBI Taxonomy" id="657326"/>
    <lineage>
        <taxon>Bacteria</taxon>
        <taxon>Pseudomonadati</taxon>
        <taxon>Bacteroidota</taxon>
        <taxon>Flavobacteriia</taxon>
        <taxon>Flavobacteriales</taxon>
        <taxon>Flavobacteriaceae</taxon>
        <taxon>Flavobacterium</taxon>
    </lineage>
</organism>
<sequence>MGLIALRALTARFELAFFFSVFSFGKCYADLGKQIFYVKL</sequence>
<reference evidence="1 2" key="1">
    <citation type="submission" date="2014-12" db="EMBL/GenBank/DDBJ databases">
        <title>Genome sequence of Flavobacterium beibuense RSKm HC5.</title>
        <authorList>
            <person name="Kim J.F."/>
            <person name="Song J.Y."/>
            <person name="Kwak M.-J."/>
            <person name="Lee S.-W."/>
        </authorList>
    </citation>
    <scope>NUCLEOTIDE SEQUENCE [LARGE SCALE GENOMIC DNA]</scope>
    <source>
        <strain evidence="1 2">RSKm HC5</strain>
    </source>
</reference>
<name>A0A444WEH5_9FLAO</name>